<keyword evidence="4" id="KW-1185">Reference proteome</keyword>
<dbReference type="RefSeq" id="XP_068351639.1">
    <property type="nucleotide sequence ID" value="XM_068510041.1"/>
</dbReference>
<feature type="compositionally biased region" description="Low complexity" evidence="2">
    <location>
        <begin position="940"/>
        <end position="951"/>
    </location>
</feature>
<evidence type="ECO:0000313" key="4">
    <source>
        <dbReference type="Proteomes" id="UP000179807"/>
    </source>
</evidence>
<reference evidence="3" key="1">
    <citation type="submission" date="2016-10" db="EMBL/GenBank/DDBJ databases">
        <authorList>
            <person name="Benchimol M."/>
            <person name="Almeida L.G."/>
            <person name="Vasconcelos A.T."/>
            <person name="Perreira-Neves A."/>
            <person name="Rosa I.A."/>
            <person name="Tasca T."/>
            <person name="Bogo M.R."/>
            <person name="de Souza W."/>
        </authorList>
    </citation>
    <scope>NUCLEOTIDE SEQUENCE [LARGE SCALE GENOMIC DNA]</scope>
    <source>
        <strain evidence="3">K</strain>
    </source>
</reference>
<keyword evidence="1" id="KW-0175">Coiled coil</keyword>
<accession>A0A1J4JH95</accession>
<feature type="region of interest" description="Disordered" evidence="2">
    <location>
        <begin position="874"/>
        <end position="894"/>
    </location>
</feature>
<protein>
    <submittedName>
        <fullName evidence="3">Uncharacterized protein</fullName>
    </submittedName>
</protein>
<dbReference type="Proteomes" id="UP000179807">
    <property type="component" value="Unassembled WGS sequence"/>
</dbReference>
<feature type="coiled-coil region" evidence="1">
    <location>
        <begin position="499"/>
        <end position="526"/>
    </location>
</feature>
<organism evidence="3 4">
    <name type="scientific">Tritrichomonas foetus</name>
    <dbReference type="NCBI Taxonomy" id="1144522"/>
    <lineage>
        <taxon>Eukaryota</taxon>
        <taxon>Metamonada</taxon>
        <taxon>Parabasalia</taxon>
        <taxon>Tritrichomonadida</taxon>
        <taxon>Tritrichomonadidae</taxon>
        <taxon>Tritrichomonas</taxon>
    </lineage>
</organism>
<gene>
    <name evidence="3" type="ORF">TRFO_35073</name>
</gene>
<sequence>MDFADSLFQALIPSGKPLGGFEVPKSINNTVSSICSDHTNLRIFHDNQVELFSLVYKCCTVAYTCGFGVPKDLTNQAQIYKLTYKSSLIDFYFMLVQQCIDSIFAMCGDIRSFILNITCDSQSRDNFKSAVVSLNHQRSLIVIFSNSISFLCEKLTSFVQIPSITAEINSLSNELQKLVQMSDELHSTIETSSFCSEKADKTTTNNINVCIYIKNIDILCKQICTEFIPRISTFRQASISQLKSQFSQHYSKQYQKYIDYASSYTRALINLISLSFKSSIFSRFDSSTFAIAYKLSKECLTFITQFHKLLRFRCHYELAIVTLKLSHQEIHEITDQLAAQIRETLQYSPFSFQNESNNFLYRLQNELKGYDLDFDKKTESLMKRLKSSKKFIVFTPITSKHLKVSPLSTLSINFQKYIYMIAHSLIKNHYPASLFDGMTRLTRISYEKLYDLLKSQVSSKTSNDQRISYIHKLDNIEYALTLFIATFSLFSDETIVERNQNDNLNIEKLENKSDDKTEDKSETNITETDKNEILMVKSALVALNLTSEVCVFDSDPETTETLNLAFNLFISMLHNETYSYQNDKMNRNDNDDSSQIVKVTSSAIYLFYRRISNLAVFHNTLIVARFFKFLMKQLKYATDSKIENLEEIANLNKTLLRFMKSIQRNVFYDKSFTIPQIINDITFEQKLFINTLKFKSDHHTQTLNKSLENFNAAYDDLVFIYDHLNLVEWNLDINDFAQFISDAKCHLEKCANHVNSKDFSAEAFGLSQNLYEVVDLAKNISEIPESTISSIISATWNILEYSTEVSFNRKNIAEAAKIITQELDSLSSIVLLYSNESKSFTRVDNPMFTKKLKHNRSSLVKINKAYNQYIRSTKSSSQLMNKNPTNDNLLKSPESQFQSFKISQRKKSHNNIDDIVKDFNRHLNNNKKEENDMIFKQTDSAKSSSSSSCDSSSDDFIIDDDLDLPISQNNHSGSGNISRFSIRIPPEHSRQIYKNASSEHFENIDSSHINQIKLSLIHHRSNSTKKEPFLKPRPIIPLPKSNILDKTENTSHQSCKFDFRSFRNVRSSKTTFSSLKGIESQVFLKQIESGSMTPNNMLRKSVDVSNMMNSEESS</sequence>
<dbReference type="GeneID" id="94844745"/>
<evidence type="ECO:0000256" key="2">
    <source>
        <dbReference type="SAM" id="MobiDB-lite"/>
    </source>
</evidence>
<dbReference type="AlphaFoldDB" id="A0A1J4JH95"/>
<feature type="region of interest" description="Disordered" evidence="2">
    <location>
        <begin position="927"/>
        <end position="952"/>
    </location>
</feature>
<dbReference type="VEuPathDB" id="TrichDB:TRFO_35073"/>
<evidence type="ECO:0000256" key="1">
    <source>
        <dbReference type="SAM" id="Coils"/>
    </source>
</evidence>
<proteinExistence type="predicted"/>
<evidence type="ECO:0000313" key="3">
    <source>
        <dbReference type="EMBL" id="OHS98502.1"/>
    </source>
</evidence>
<dbReference type="EMBL" id="MLAK01001051">
    <property type="protein sequence ID" value="OHS98502.1"/>
    <property type="molecule type" value="Genomic_DNA"/>
</dbReference>
<comment type="caution">
    <text evidence="3">The sequence shown here is derived from an EMBL/GenBank/DDBJ whole genome shotgun (WGS) entry which is preliminary data.</text>
</comment>
<name>A0A1J4JH95_9EUKA</name>